<dbReference type="OrthoDB" id="9786737at2"/>
<evidence type="ECO:0000313" key="2">
    <source>
        <dbReference type="EMBL" id="AMS05116.1"/>
    </source>
</evidence>
<dbReference type="AlphaFoldDB" id="A0A142KG78"/>
<dbReference type="GO" id="GO:0051536">
    <property type="term" value="F:iron-sulfur cluster binding"/>
    <property type="evidence" value="ECO:0007669"/>
    <property type="project" value="InterPro"/>
</dbReference>
<dbReference type="Proteomes" id="UP000178666">
    <property type="component" value="Chromosome"/>
</dbReference>
<dbReference type="InterPro" id="IPR006137">
    <property type="entry name" value="NADH_UbQ_OxRdtase-like_20kDa"/>
</dbReference>
<dbReference type="Proteomes" id="UP000075221">
    <property type="component" value="Chromosome"/>
</dbReference>
<dbReference type="KEGG" id="aaci:ASQ49_08965"/>
<evidence type="ECO:0000259" key="1">
    <source>
        <dbReference type="Pfam" id="PF01058"/>
    </source>
</evidence>
<feature type="domain" description="NADH:ubiquinone oxidoreductase-like 20kDa subunit" evidence="1">
    <location>
        <begin position="42"/>
        <end position="138"/>
    </location>
</feature>
<dbReference type="Gene3D" id="3.40.50.12280">
    <property type="match status" value="1"/>
</dbReference>
<dbReference type="EMBL" id="CP015970">
    <property type="protein sequence ID" value="AOZ46596.1"/>
    <property type="molecule type" value="Genomic_DNA"/>
</dbReference>
<evidence type="ECO:0000313" key="4">
    <source>
        <dbReference type="Proteomes" id="UP000075221"/>
    </source>
</evidence>
<proteinExistence type="predicted"/>
<dbReference type="RefSeq" id="WP_015071283.1">
    <property type="nucleotide sequence ID" value="NZ_CP013126.1"/>
</dbReference>
<dbReference type="EMBL" id="CP014352">
    <property type="protein sequence ID" value="AMS05116.1"/>
    <property type="molecule type" value="Genomic_DNA"/>
</dbReference>
<keyword evidence="5" id="KW-1185">Reference proteome</keyword>
<dbReference type="GeneID" id="88085139"/>
<evidence type="ECO:0000313" key="3">
    <source>
        <dbReference type="EMBL" id="AOZ46596.1"/>
    </source>
</evidence>
<accession>A0A142KG78</accession>
<evidence type="ECO:0000313" key="5">
    <source>
        <dbReference type="Proteomes" id="UP000178666"/>
    </source>
</evidence>
<reference evidence="3 5" key="1">
    <citation type="journal article" date="2016" name="Plant Dis.">
        <title>Improved production of propionic acid using genome shuffling.</title>
        <authorList>
            <person name="Luna-Flores C.H."/>
            <person name="Palfreyman R.W."/>
            <person name="Kromer J.O."/>
            <person name="Nielsen L.K."/>
            <person name="Marcellin E."/>
        </authorList>
    </citation>
    <scope>NUCLEOTIDE SEQUENCE [LARGE SCALE GENOMIC DNA]</scope>
    <source>
        <strain evidence="3 5">F3E8</strain>
    </source>
</reference>
<dbReference type="Pfam" id="PF01058">
    <property type="entry name" value="Oxidored_q6"/>
    <property type="match status" value="1"/>
</dbReference>
<sequence length="149" mass="15029">MQYLDWFADSTVVVTDLALACCGIESGLAVPLSAKPVIDPPAGAVRVVVVSGTISAALAPAVADAVTRIADDCARCGAPRPAVIAFGACACGGGPYWDSPSVVNGMGDLPVPDSAPIPVDRWIPGCPPPADALARAIDEIHERILAGVS</sequence>
<gene>
    <name evidence="3" type="ORF">A8L58_07650</name>
    <name evidence="2" type="ORF">AXH35_06185</name>
</gene>
<reference evidence="2 4" key="2">
    <citation type="submission" date="2016-02" db="EMBL/GenBank/DDBJ databases">
        <title>Complete Genome Sequence of Propionibacterium acidipropionici ATCC 55737.</title>
        <authorList>
            <person name="Luna Flores C.H."/>
            <person name="Nielsen L.K."/>
            <person name="Marcellin E."/>
        </authorList>
    </citation>
    <scope>NUCLEOTIDE SEQUENCE [LARGE SCALE GENOMIC DNA]</scope>
    <source>
        <strain evidence="2 4">ATCC 55737</strain>
    </source>
</reference>
<dbReference type="OMA" id="ACCGVEV"/>
<dbReference type="SUPFAM" id="SSF56770">
    <property type="entry name" value="HydA/Nqo6-like"/>
    <property type="match status" value="1"/>
</dbReference>
<protein>
    <submittedName>
        <fullName evidence="2">NADH dehydrogenase</fullName>
    </submittedName>
</protein>
<name>A0A142KG78_9ACTN</name>
<organism evidence="2 4">
    <name type="scientific">Acidipropionibacterium acidipropionici</name>
    <dbReference type="NCBI Taxonomy" id="1748"/>
    <lineage>
        <taxon>Bacteria</taxon>
        <taxon>Bacillati</taxon>
        <taxon>Actinomycetota</taxon>
        <taxon>Actinomycetes</taxon>
        <taxon>Propionibacteriales</taxon>
        <taxon>Propionibacteriaceae</taxon>
        <taxon>Acidipropionibacterium</taxon>
    </lineage>
</organism>